<gene>
    <name evidence="2" type="ORF">SacglDRAFT_02339</name>
</gene>
<dbReference type="Proteomes" id="UP000005087">
    <property type="component" value="Chromosome"/>
</dbReference>
<feature type="transmembrane region" description="Helical" evidence="1">
    <location>
        <begin position="728"/>
        <end position="754"/>
    </location>
</feature>
<keyword evidence="1" id="KW-0472">Membrane</keyword>
<name>I1D2R0_9PSEU</name>
<sequence>MPAWRRSPSRPAPRLPWITAPRAASSSPLTLVTAAVTALLSCLLGMGAVLHVSASTGATLSYQAETVCPDSYGPVITKPNVEPGQVRSITEVVERHAAAHGFGAPTVSLFSGLVPGVDFGGGEGYTVRLAYRDGGTDHLSLVRGGDEPGLWVGRDLAGFAGLGPGSRVTNADWPPVTGVYADLYDPAPRWWCSVRDLAVQNRLVDHIATGAVVFATDRATFDEATRQHSSLERLTITFPTPAPSTLSEAGDTQRRAEALLADVREELAARGLGDALLSVPFARSTELAERAGTTVAWSILPLAALSVGVGLVGSATVALQWYHRRKAQVRLHSARGHGPLAVGLLAAAELGLAVVAGGVAGAVLARVTLPLYAPPGRFGPDAELTGVAVAAGVLLVSLALLVTVVAVRAHREFGLGLTAPRRRKIRLTFVPWELLTAGVAVLGWSRLPRYGDVTSTGPVPETDPLALIYPVAVVLTVGLVVARLAWWALRASHRMRWWSRPTLQWAVRRLAHGRAPVTGVLVVAVLAVGTLTVGSSIASGQQRALAEKSGVFVGAESRTDVENAVGRGELALPEPVRSTGTVVGTLGTGEVGTILVIDPATFATAAYVDHLPREELDRLLDRLGTTSGDTVPAIRVGAAPDTADTAVGELRAIGAVEVAPVLGAQPGYLVSRTALDAQRIDRIPQWSVLSTLSVEHVGAALRQAGIVHMNPVDRDTALDALPFHVVEWTFSFITLLGVVLGAAAALSLLIAVEVRRRQNMLSGALAMRMGLRTRSLWAGHATELGTVALVALVTGLACGITVAAVSVRQFDPARWLPPASGLPELVPFVATVVALGAVVVTMACWIAVRSVRTARVAELLRG</sequence>
<evidence type="ECO:0000313" key="3">
    <source>
        <dbReference type="Proteomes" id="UP000005087"/>
    </source>
</evidence>
<dbReference type="eggNOG" id="COG0577">
    <property type="taxonomic scope" value="Bacteria"/>
</dbReference>
<keyword evidence="1" id="KW-1133">Transmembrane helix</keyword>
<keyword evidence="3" id="KW-1185">Reference proteome</keyword>
<feature type="transmembrane region" description="Helical" evidence="1">
    <location>
        <begin position="427"/>
        <end position="447"/>
    </location>
</feature>
<evidence type="ECO:0000313" key="2">
    <source>
        <dbReference type="EMBL" id="EIE99234.1"/>
    </source>
</evidence>
<feature type="transmembrane region" description="Helical" evidence="1">
    <location>
        <begin position="340"/>
        <end position="364"/>
    </location>
</feature>
<accession>I1D2R0</accession>
<feature type="transmembrane region" description="Helical" evidence="1">
    <location>
        <begin position="775"/>
        <end position="805"/>
    </location>
</feature>
<dbReference type="EMBL" id="CM001484">
    <property type="protein sequence ID" value="EIE99234.1"/>
    <property type="molecule type" value="Genomic_DNA"/>
</dbReference>
<proteinExistence type="predicted"/>
<reference evidence="2 3" key="1">
    <citation type="submission" date="2011-09" db="EMBL/GenBank/DDBJ databases">
        <authorList>
            <consortium name="US DOE Joint Genome Institute (JGI-PGF)"/>
            <person name="Lucas S."/>
            <person name="Han J."/>
            <person name="Lapidus A."/>
            <person name="Cheng J.-F."/>
            <person name="Goodwin L."/>
            <person name="Pitluck S."/>
            <person name="Peters L."/>
            <person name="Land M.L."/>
            <person name="Hauser L."/>
            <person name="Brambilla E."/>
            <person name="Klenk H.-P."/>
            <person name="Woyke T.J."/>
        </authorList>
    </citation>
    <scope>NUCLEOTIDE SEQUENCE [LARGE SCALE GENOMIC DNA]</scope>
    <source>
        <strain evidence="2 3">K62</strain>
    </source>
</reference>
<dbReference type="STRING" id="928724.SacglDRAFT_02339"/>
<feature type="transmembrane region" description="Helical" evidence="1">
    <location>
        <begin position="517"/>
        <end position="538"/>
    </location>
</feature>
<dbReference type="AlphaFoldDB" id="I1D2R0"/>
<feature type="transmembrane region" description="Helical" evidence="1">
    <location>
        <begin position="825"/>
        <end position="848"/>
    </location>
</feature>
<reference evidence="3" key="2">
    <citation type="submission" date="2012-01" db="EMBL/GenBank/DDBJ databases">
        <title>Noncontiguous Finished sequence of chromosome of Saccharomonospora glauca K62.</title>
        <authorList>
            <consortium name="US DOE Joint Genome Institute"/>
            <person name="Lucas S."/>
            <person name="Han J."/>
            <person name="Lapidus A."/>
            <person name="Cheng J.-F."/>
            <person name="Goodwin L."/>
            <person name="Pitluck S."/>
            <person name="Peters L."/>
            <person name="Mikhailova N."/>
            <person name="Held B."/>
            <person name="Detter J.C."/>
            <person name="Han C."/>
            <person name="Tapia R."/>
            <person name="Land M."/>
            <person name="Hauser L."/>
            <person name="Kyrpides N."/>
            <person name="Ivanova N."/>
            <person name="Pagani I."/>
            <person name="Brambilla E.-M."/>
            <person name="Klenk H.-P."/>
            <person name="Woyke T."/>
        </authorList>
    </citation>
    <scope>NUCLEOTIDE SEQUENCE [LARGE SCALE GENOMIC DNA]</scope>
    <source>
        <strain evidence="3">K62</strain>
    </source>
</reference>
<keyword evidence="1" id="KW-0812">Transmembrane</keyword>
<feature type="transmembrane region" description="Helical" evidence="1">
    <location>
        <begin position="384"/>
        <end position="407"/>
    </location>
</feature>
<evidence type="ECO:0000256" key="1">
    <source>
        <dbReference type="SAM" id="Phobius"/>
    </source>
</evidence>
<dbReference type="HOGENOM" id="CLU_344486_0_0_11"/>
<dbReference type="RefSeq" id="WP_005464698.1">
    <property type="nucleotide sequence ID" value="NZ_CM001484.1"/>
</dbReference>
<feature type="transmembrane region" description="Helical" evidence="1">
    <location>
        <begin position="467"/>
        <end position="489"/>
    </location>
</feature>
<organism evidence="2 3">
    <name type="scientific">Saccharomonospora glauca K62</name>
    <dbReference type="NCBI Taxonomy" id="928724"/>
    <lineage>
        <taxon>Bacteria</taxon>
        <taxon>Bacillati</taxon>
        <taxon>Actinomycetota</taxon>
        <taxon>Actinomycetes</taxon>
        <taxon>Pseudonocardiales</taxon>
        <taxon>Pseudonocardiaceae</taxon>
        <taxon>Saccharomonospora</taxon>
    </lineage>
</organism>
<feature type="transmembrane region" description="Helical" evidence="1">
    <location>
        <begin position="295"/>
        <end position="319"/>
    </location>
</feature>
<protein>
    <submittedName>
        <fullName evidence="2">Putative permease</fullName>
    </submittedName>
</protein>